<organism evidence="2 3">
    <name type="scientific">Vanilla planifolia</name>
    <name type="common">Vanilla</name>
    <dbReference type="NCBI Taxonomy" id="51239"/>
    <lineage>
        <taxon>Eukaryota</taxon>
        <taxon>Viridiplantae</taxon>
        <taxon>Streptophyta</taxon>
        <taxon>Embryophyta</taxon>
        <taxon>Tracheophyta</taxon>
        <taxon>Spermatophyta</taxon>
        <taxon>Magnoliopsida</taxon>
        <taxon>Liliopsida</taxon>
        <taxon>Asparagales</taxon>
        <taxon>Orchidaceae</taxon>
        <taxon>Vanilloideae</taxon>
        <taxon>Vanilleae</taxon>
        <taxon>Vanilla</taxon>
    </lineage>
</organism>
<evidence type="ECO:0000313" key="2">
    <source>
        <dbReference type="EMBL" id="KAG0493190.1"/>
    </source>
</evidence>
<comment type="caution">
    <text evidence="2">The sequence shown here is derived from an EMBL/GenBank/DDBJ whole genome shotgun (WGS) entry which is preliminary data.</text>
</comment>
<evidence type="ECO:0000313" key="3">
    <source>
        <dbReference type="Proteomes" id="UP000639772"/>
    </source>
</evidence>
<feature type="region of interest" description="Disordered" evidence="1">
    <location>
        <begin position="26"/>
        <end position="61"/>
    </location>
</feature>
<dbReference type="EMBL" id="JADCNM010000002">
    <property type="protein sequence ID" value="KAG0493190.1"/>
    <property type="molecule type" value="Genomic_DNA"/>
</dbReference>
<protein>
    <submittedName>
        <fullName evidence="2">Uncharacterized protein</fullName>
    </submittedName>
</protein>
<dbReference type="AlphaFoldDB" id="A0A835RJ11"/>
<accession>A0A835RJ11</accession>
<dbReference type="Proteomes" id="UP000639772">
    <property type="component" value="Unassembled WGS sequence"/>
</dbReference>
<name>A0A835RJ11_VANPL</name>
<proteinExistence type="predicted"/>
<reference evidence="2 3" key="1">
    <citation type="journal article" date="2020" name="Nat. Food">
        <title>A phased Vanilla planifolia genome enables genetic improvement of flavour and production.</title>
        <authorList>
            <person name="Hasing T."/>
            <person name="Tang H."/>
            <person name="Brym M."/>
            <person name="Khazi F."/>
            <person name="Huang T."/>
            <person name="Chambers A.H."/>
        </authorList>
    </citation>
    <scope>NUCLEOTIDE SEQUENCE [LARGE SCALE GENOMIC DNA]</scope>
    <source>
        <tissue evidence="2">Leaf</tissue>
    </source>
</reference>
<gene>
    <name evidence="2" type="ORF">HPP92_004184</name>
</gene>
<dbReference type="OrthoDB" id="785457at2759"/>
<evidence type="ECO:0000256" key="1">
    <source>
        <dbReference type="SAM" id="MobiDB-lite"/>
    </source>
</evidence>
<sequence>MLSAVICPTLDYPSFIVGTITGTPEVHPSQSSCTRKTGKTAVATDTILNQKGKPSKKLRDPFEEYGRNSSILNKFPKTESRNPGLSISPSVRIAGCNSLA</sequence>